<sequence>MNVFRTNMKVIINFLVGWKDFAVNFCLKRLLSCHIRNHFVSYSSTAIRLLILLRTA</sequence>
<dbReference type="EMBL" id="KQ415905">
    <property type="protein sequence ID" value="KOF99728.1"/>
    <property type="molecule type" value="Genomic_DNA"/>
</dbReference>
<gene>
    <name evidence="1" type="ORF">OCBIM_22012224mg</name>
</gene>
<name>A0A0L8IE10_OCTBM</name>
<dbReference type="AlphaFoldDB" id="A0A0L8IE10"/>
<accession>A0A0L8IE10</accession>
<evidence type="ECO:0000313" key="1">
    <source>
        <dbReference type="EMBL" id="KOF99728.1"/>
    </source>
</evidence>
<proteinExistence type="predicted"/>
<reference evidence="1" key="1">
    <citation type="submission" date="2015-07" db="EMBL/GenBank/DDBJ databases">
        <title>MeaNS - Measles Nucleotide Surveillance Program.</title>
        <authorList>
            <person name="Tran T."/>
            <person name="Druce J."/>
        </authorList>
    </citation>
    <scope>NUCLEOTIDE SEQUENCE</scope>
    <source>
        <strain evidence="1">UCB-OBI-ISO-001</strain>
        <tissue evidence="1">Gonad</tissue>
    </source>
</reference>
<organism evidence="1">
    <name type="scientific">Octopus bimaculoides</name>
    <name type="common">California two-spotted octopus</name>
    <dbReference type="NCBI Taxonomy" id="37653"/>
    <lineage>
        <taxon>Eukaryota</taxon>
        <taxon>Metazoa</taxon>
        <taxon>Spiralia</taxon>
        <taxon>Lophotrochozoa</taxon>
        <taxon>Mollusca</taxon>
        <taxon>Cephalopoda</taxon>
        <taxon>Coleoidea</taxon>
        <taxon>Octopodiformes</taxon>
        <taxon>Octopoda</taxon>
        <taxon>Incirrata</taxon>
        <taxon>Octopodidae</taxon>
        <taxon>Octopus</taxon>
    </lineage>
</organism>
<protein>
    <submittedName>
        <fullName evidence="1">Uncharacterized protein</fullName>
    </submittedName>
</protein>